<dbReference type="PROSITE" id="PS00905">
    <property type="entry name" value="GTP1_OBG"/>
    <property type="match status" value="1"/>
</dbReference>
<dbReference type="InterPro" id="IPR045086">
    <property type="entry name" value="OBG_GTPase"/>
</dbReference>
<evidence type="ECO:0000313" key="7">
    <source>
        <dbReference type="EMBL" id="KKR73679.1"/>
    </source>
</evidence>
<comment type="similarity">
    <text evidence="1">Belongs to the TRAFAC class OBG-HflX-like GTPase superfamily. OBG GTPase family.</text>
</comment>
<evidence type="ECO:0000259" key="5">
    <source>
        <dbReference type="PROSITE" id="PS51710"/>
    </source>
</evidence>
<evidence type="ECO:0000256" key="2">
    <source>
        <dbReference type="ARBA" id="ARBA00022741"/>
    </source>
</evidence>
<gene>
    <name evidence="7" type="ORF">UU16_C0016G0022</name>
</gene>
<dbReference type="EMBL" id="LBZO01000016">
    <property type="protein sequence ID" value="KKR73679.1"/>
    <property type="molecule type" value="Genomic_DNA"/>
</dbReference>
<dbReference type="InterPro" id="IPR014100">
    <property type="entry name" value="GTP-bd_Obg/CgtA"/>
</dbReference>
<dbReference type="Proteomes" id="UP000034013">
    <property type="component" value="Unassembled WGS sequence"/>
</dbReference>
<dbReference type="InterPro" id="IPR006073">
    <property type="entry name" value="GTP-bd"/>
</dbReference>
<dbReference type="PIRSF" id="PIRSF002401">
    <property type="entry name" value="GTP_bd_Obg/CgtA"/>
    <property type="match status" value="1"/>
</dbReference>
<comment type="caution">
    <text evidence="7">The sequence shown here is derived from an EMBL/GenBank/DDBJ whole genome shotgun (WGS) entry which is preliminary data.</text>
</comment>
<reference evidence="7 8" key="1">
    <citation type="journal article" date="2015" name="Nature">
        <title>rRNA introns, odd ribosomes, and small enigmatic genomes across a large radiation of phyla.</title>
        <authorList>
            <person name="Brown C.T."/>
            <person name="Hug L.A."/>
            <person name="Thomas B.C."/>
            <person name="Sharon I."/>
            <person name="Castelle C.J."/>
            <person name="Singh A."/>
            <person name="Wilkins M.J."/>
            <person name="Williams K.H."/>
            <person name="Banfield J.F."/>
        </authorList>
    </citation>
    <scope>NUCLEOTIDE SEQUENCE [LARGE SCALE GENOMIC DNA]</scope>
</reference>
<dbReference type="SUPFAM" id="SSF52540">
    <property type="entry name" value="P-loop containing nucleoside triphosphate hydrolases"/>
    <property type="match status" value="1"/>
</dbReference>
<evidence type="ECO:0000256" key="1">
    <source>
        <dbReference type="ARBA" id="ARBA00007699"/>
    </source>
</evidence>
<dbReference type="Pfam" id="PF01018">
    <property type="entry name" value="GTP1_OBG"/>
    <property type="match status" value="1"/>
</dbReference>
<dbReference type="GO" id="GO:0042254">
    <property type="term" value="P:ribosome biogenesis"/>
    <property type="evidence" value="ECO:0007669"/>
    <property type="project" value="UniProtKB-UniRule"/>
</dbReference>
<organism evidence="7 8">
    <name type="scientific">Candidatus Woesebacteria bacterium GW2011_GWA2_40_7</name>
    <dbReference type="NCBI Taxonomy" id="1618562"/>
    <lineage>
        <taxon>Bacteria</taxon>
        <taxon>Candidatus Woeseibacteriota</taxon>
    </lineage>
</organism>
<evidence type="ECO:0000259" key="6">
    <source>
        <dbReference type="PROSITE" id="PS51883"/>
    </source>
</evidence>
<dbReference type="AlphaFoldDB" id="A0A0G0T9P4"/>
<dbReference type="InterPro" id="IPR036726">
    <property type="entry name" value="GTP1_OBG_dom_sf"/>
</dbReference>
<evidence type="ECO:0000256" key="3">
    <source>
        <dbReference type="ARBA" id="ARBA00022842"/>
    </source>
</evidence>
<dbReference type="GO" id="GO:0000287">
    <property type="term" value="F:magnesium ion binding"/>
    <property type="evidence" value="ECO:0007669"/>
    <property type="project" value="InterPro"/>
</dbReference>
<dbReference type="Pfam" id="PF01926">
    <property type="entry name" value="MMR_HSR1"/>
    <property type="match status" value="1"/>
</dbReference>
<accession>A0A0G0T9P4</accession>
<keyword evidence="3" id="KW-0460">Magnesium</keyword>
<evidence type="ECO:0000256" key="4">
    <source>
        <dbReference type="ARBA" id="ARBA00023134"/>
    </source>
</evidence>
<dbReference type="GO" id="GO:0003924">
    <property type="term" value="F:GTPase activity"/>
    <property type="evidence" value="ECO:0007669"/>
    <property type="project" value="InterPro"/>
</dbReference>
<dbReference type="InterPro" id="IPR031167">
    <property type="entry name" value="G_OBG"/>
</dbReference>
<keyword evidence="2" id="KW-0547">Nucleotide-binding</keyword>
<dbReference type="PATRIC" id="fig|1618562.3.peg.394"/>
<feature type="domain" description="OBG-type G" evidence="5">
    <location>
        <begin position="141"/>
        <end position="301"/>
    </location>
</feature>
<evidence type="ECO:0000313" key="8">
    <source>
        <dbReference type="Proteomes" id="UP000034013"/>
    </source>
</evidence>
<dbReference type="InterPro" id="IPR006074">
    <property type="entry name" value="GTP1-OBG_CS"/>
</dbReference>
<dbReference type="PROSITE" id="PS51710">
    <property type="entry name" value="G_OBG"/>
    <property type="match status" value="1"/>
</dbReference>
<dbReference type="NCBIfam" id="TIGR02729">
    <property type="entry name" value="Obg_CgtA"/>
    <property type="match status" value="1"/>
</dbReference>
<sequence length="301" mass="32484">MLIDRAEITIRGGHGGAGMPNKFKGPAGGNGGNGGSVFIKTSSNINLLNQFSEKDIFIAENGSMGGKNNRTGKQGRDIEILLPAGTSIIDKESGESILELTKPGEEKLICRGGRGGFGGTTGSRGERGEEKRIILSLKLLADFGLIGLPNAGKSSLLNELTNAKAETANYPFTTLEPNLGVFENRCLADIPGLIEGASKGKGLGIAFLKHIEKVSTLLHCISCESQDHLKDYKTVRSELEKFGFDLTNKPEVIILTKTDLINIEDFQKLIKRLGKIGKKIIPVSIHDFQSLEELKKNLRNI</sequence>
<dbReference type="Gene3D" id="3.40.50.300">
    <property type="entry name" value="P-loop containing nucleotide triphosphate hydrolases"/>
    <property type="match status" value="1"/>
</dbReference>
<protein>
    <submittedName>
        <fullName evidence="7">GTPase obg</fullName>
    </submittedName>
</protein>
<dbReference type="PROSITE" id="PS51883">
    <property type="entry name" value="OBG"/>
    <property type="match status" value="1"/>
</dbReference>
<proteinExistence type="inferred from homology"/>
<feature type="domain" description="Obg" evidence="6">
    <location>
        <begin position="1"/>
        <end position="140"/>
    </location>
</feature>
<name>A0A0G0T9P4_9BACT</name>
<keyword evidence="4" id="KW-0342">GTP-binding</keyword>
<dbReference type="PANTHER" id="PTHR11702">
    <property type="entry name" value="DEVELOPMENTALLY REGULATED GTP-BINDING PROTEIN-RELATED"/>
    <property type="match status" value="1"/>
</dbReference>
<dbReference type="Gene3D" id="2.70.210.12">
    <property type="entry name" value="GTP1/OBG domain"/>
    <property type="match status" value="1"/>
</dbReference>
<dbReference type="CDD" id="cd01898">
    <property type="entry name" value="Obg"/>
    <property type="match status" value="1"/>
</dbReference>
<dbReference type="PANTHER" id="PTHR11702:SF31">
    <property type="entry name" value="MITOCHONDRIAL RIBOSOME-ASSOCIATED GTPASE 2"/>
    <property type="match status" value="1"/>
</dbReference>
<dbReference type="SUPFAM" id="SSF82051">
    <property type="entry name" value="Obg GTP-binding protein N-terminal domain"/>
    <property type="match status" value="1"/>
</dbReference>
<dbReference type="GO" id="GO:0005525">
    <property type="term" value="F:GTP binding"/>
    <property type="evidence" value="ECO:0007669"/>
    <property type="project" value="UniProtKB-KW"/>
</dbReference>
<dbReference type="InterPro" id="IPR006169">
    <property type="entry name" value="GTP1_OBG_dom"/>
</dbReference>
<dbReference type="InterPro" id="IPR027417">
    <property type="entry name" value="P-loop_NTPase"/>
</dbReference>
<dbReference type="PRINTS" id="PR00326">
    <property type="entry name" value="GTP1OBG"/>
</dbReference>